<dbReference type="PROSITE" id="PS50092">
    <property type="entry name" value="TSP1"/>
    <property type="match status" value="1"/>
</dbReference>
<dbReference type="PANTHER" id="PTHR16311:SF3">
    <property type="entry name" value="THROMBOSPONDIN TYPE-1 DOMAIN-CONTAINING PROTEIN 1"/>
    <property type="match status" value="1"/>
</dbReference>
<keyword evidence="1" id="KW-0472">Membrane</keyword>
<dbReference type="Pfam" id="PF24311">
    <property type="entry name" value="THSD1_D3"/>
    <property type="match status" value="1"/>
</dbReference>
<dbReference type="InParanoid" id="A0A1V9XQ52"/>
<evidence type="ECO:0000313" key="4">
    <source>
        <dbReference type="Proteomes" id="UP000192247"/>
    </source>
</evidence>
<reference evidence="3 4" key="1">
    <citation type="journal article" date="2017" name="Gigascience">
        <title>Draft genome of the honey bee ectoparasitic mite, Tropilaelaps mercedesae, is shaped by the parasitic life history.</title>
        <authorList>
            <person name="Dong X."/>
            <person name="Armstrong S.D."/>
            <person name="Xia D."/>
            <person name="Makepeace B.L."/>
            <person name="Darby A.C."/>
            <person name="Kadowaki T."/>
        </authorList>
    </citation>
    <scope>NUCLEOTIDE SEQUENCE [LARGE SCALE GENOMIC DNA]</scope>
    <source>
        <strain evidence="3">Wuxi-XJTLU</strain>
    </source>
</reference>
<dbReference type="InterPro" id="IPR056219">
    <property type="entry name" value="THSD1_D3"/>
</dbReference>
<accession>A0A1V9XQ52</accession>
<feature type="transmembrane region" description="Helical" evidence="1">
    <location>
        <begin position="603"/>
        <end position="627"/>
    </location>
</feature>
<name>A0A1V9XQ52_9ACAR</name>
<evidence type="ECO:0000256" key="1">
    <source>
        <dbReference type="SAM" id="Phobius"/>
    </source>
</evidence>
<dbReference type="Pfam" id="PF00090">
    <property type="entry name" value="TSP_1"/>
    <property type="match status" value="1"/>
</dbReference>
<evidence type="ECO:0000259" key="2">
    <source>
        <dbReference type="Pfam" id="PF24311"/>
    </source>
</evidence>
<comment type="caution">
    <text evidence="3">The sequence shown here is derived from an EMBL/GenBank/DDBJ whole genome shotgun (WGS) entry which is preliminary data.</text>
</comment>
<dbReference type="SUPFAM" id="SSF82895">
    <property type="entry name" value="TSP-1 type 1 repeat"/>
    <property type="match status" value="1"/>
</dbReference>
<keyword evidence="1" id="KW-1133">Transmembrane helix</keyword>
<sequence length="778" mass="86039">MVDAGPDLLISAMTLCDRKISDTRFTPYGFPVQQDATRGNEQPWEDYSFRVDLEYLGDAGNTSWQQVVNLESRRVASWRELTEHEVTFSCRNFDRPGYYQVSLHCDDCEPWLSEVTRSPTIQAAWSGQYSISVAQLFIGRCFDGINVAYHYPPCSGNQDRLRVYGLSEANGTETYIIEKRLYKERHAVTLGCHHFDGPFDKFCFHYVSTAHNGAVHSVEVHCRPVRDGEQQAPSETFPCSQHGLGGRLISMSRTIGAWMLCAIDDHFGSVRGWLASVDRTGLRVVLRWTGFVLLPMPSEGGRLFGGAMHRLFGNKTVLSVVCIEIWFAVESAPVFTKRASLISMGTAYVGNFQPPLVLLADHYGSLTECIKHDGIAPTPGNKQLIHSSEYGQWDEWTPWTFCSGGCGRGSQMRHRSCSKRKCRGERIESRGCELPDKCPPSSTPLPPDVNLGQVATYCACGCVLGVFKNTTVYFKADECVRNGSRASWILRPVFHNASSIIVRLSSARLGKRDNNYLVVRDGVLPGGDMLVTLTGGDESSRLPLELRSPSGPLRIEFIYGTASPGKDVDFLMSFYEELAPRGVTALAQIGLLHKIRQLPQLHLVALIVVGSLLIVMATLCLVHRVALAKVITKQRRPSVFSIPSGNVEGQAESPLKKKTSVLASLESLADASGLARKKLKKRNPKLQRHSVMCTSSEFGSTSGTDGFEFDAYDYGCEDIPNSFFNSTAVVLPPFLSERDLCMFKLPPSTVEHIEVHDLTDSAETLAPPDDETSVTVLP</sequence>
<keyword evidence="1" id="KW-0812">Transmembrane</keyword>
<keyword evidence="4" id="KW-1185">Reference proteome</keyword>
<dbReference type="Gene3D" id="2.20.100.10">
    <property type="entry name" value="Thrombospondin type-1 (TSP1) repeat"/>
    <property type="match status" value="1"/>
</dbReference>
<dbReference type="SMART" id="SM00209">
    <property type="entry name" value="TSP1"/>
    <property type="match status" value="1"/>
</dbReference>
<evidence type="ECO:0000313" key="3">
    <source>
        <dbReference type="EMBL" id="OQR75627.1"/>
    </source>
</evidence>
<dbReference type="Proteomes" id="UP000192247">
    <property type="component" value="Unassembled WGS sequence"/>
</dbReference>
<proteinExistence type="predicted"/>
<dbReference type="PANTHER" id="PTHR16311">
    <property type="entry name" value="THROMBOSPONDIN TYPE I DOMAIN-CONTAINING 1"/>
    <property type="match status" value="1"/>
</dbReference>
<dbReference type="OrthoDB" id="446173at2759"/>
<protein>
    <recommendedName>
        <fullName evidence="2">THSD1 third Ig-like domain-containing protein</fullName>
    </recommendedName>
</protein>
<feature type="domain" description="THSD1 third Ig-like" evidence="2">
    <location>
        <begin position="140"/>
        <end position="225"/>
    </location>
</feature>
<dbReference type="InterPro" id="IPR000884">
    <property type="entry name" value="TSP1_rpt"/>
</dbReference>
<dbReference type="GO" id="GO:0071944">
    <property type="term" value="C:cell periphery"/>
    <property type="evidence" value="ECO:0007669"/>
    <property type="project" value="TreeGrafter"/>
</dbReference>
<dbReference type="AlphaFoldDB" id="A0A1V9XQ52"/>
<dbReference type="InterPro" id="IPR038877">
    <property type="entry name" value="THSD1"/>
</dbReference>
<gene>
    <name evidence="3" type="ORF">BIW11_00742</name>
</gene>
<dbReference type="EMBL" id="MNPL01006059">
    <property type="protein sequence ID" value="OQR75627.1"/>
    <property type="molecule type" value="Genomic_DNA"/>
</dbReference>
<organism evidence="3 4">
    <name type="scientific">Tropilaelaps mercedesae</name>
    <dbReference type="NCBI Taxonomy" id="418985"/>
    <lineage>
        <taxon>Eukaryota</taxon>
        <taxon>Metazoa</taxon>
        <taxon>Ecdysozoa</taxon>
        <taxon>Arthropoda</taxon>
        <taxon>Chelicerata</taxon>
        <taxon>Arachnida</taxon>
        <taxon>Acari</taxon>
        <taxon>Parasitiformes</taxon>
        <taxon>Mesostigmata</taxon>
        <taxon>Gamasina</taxon>
        <taxon>Dermanyssoidea</taxon>
        <taxon>Laelapidae</taxon>
        <taxon>Tropilaelaps</taxon>
    </lineage>
</organism>
<dbReference type="InterPro" id="IPR036383">
    <property type="entry name" value="TSP1_rpt_sf"/>
</dbReference>